<dbReference type="EMBL" id="CP017715">
    <property type="protein sequence ID" value="AOY87441.1"/>
    <property type="molecule type" value="Genomic_DNA"/>
</dbReference>
<comment type="similarity">
    <text evidence="1">Belongs to the glycosyl hydrolase 65 family.</text>
</comment>
<keyword evidence="10" id="KW-1185">Reference proteome</keyword>
<dbReference type="InterPro" id="IPR037018">
    <property type="entry name" value="GH65_N"/>
</dbReference>
<dbReference type="Proteomes" id="UP000177445">
    <property type="component" value="Chromosome"/>
</dbReference>
<dbReference type="PANTHER" id="PTHR11051">
    <property type="entry name" value="GLYCOSYL HYDROLASE-RELATED"/>
    <property type="match status" value="1"/>
</dbReference>
<dbReference type="InterPro" id="IPR008928">
    <property type="entry name" value="6-hairpin_glycosidase_sf"/>
</dbReference>
<dbReference type="GO" id="GO:0016757">
    <property type="term" value="F:glycosyltransferase activity"/>
    <property type="evidence" value="ECO:0007669"/>
    <property type="project" value="UniProtKB-KW"/>
</dbReference>
<dbReference type="InterPro" id="IPR012341">
    <property type="entry name" value="6hp_glycosidase-like_sf"/>
</dbReference>
<dbReference type="PANTHER" id="PTHR11051:SF8">
    <property type="entry name" value="PROTEIN-GLUCOSYLGALACTOSYLHYDROXYLYSINE GLUCOSIDASE"/>
    <property type="match status" value="1"/>
</dbReference>
<keyword evidence="3" id="KW-0808">Transferase</keyword>
<dbReference type="InterPro" id="IPR011013">
    <property type="entry name" value="Gal_mutarotase_sf_dom"/>
</dbReference>
<dbReference type="Gene3D" id="1.50.10.10">
    <property type="match status" value="1"/>
</dbReference>
<feature type="domain" description="Glycoside hydrolase family 65 central catalytic" evidence="6">
    <location>
        <begin position="322"/>
        <end position="722"/>
    </location>
</feature>
<dbReference type="Gene3D" id="2.70.98.40">
    <property type="entry name" value="Glycoside hydrolase, family 65, N-terminal domain"/>
    <property type="match status" value="1"/>
</dbReference>
<evidence type="ECO:0000256" key="2">
    <source>
        <dbReference type="ARBA" id="ARBA00022676"/>
    </source>
</evidence>
<dbReference type="SUPFAM" id="SSF74650">
    <property type="entry name" value="Galactose mutarotase-like"/>
    <property type="match status" value="1"/>
</dbReference>
<evidence type="ECO:0000259" key="7">
    <source>
        <dbReference type="Pfam" id="PF03633"/>
    </source>
</evidence>
<feature type="binding site" evidence="5">
    <location>
        <begin position="359"/>
        <end position="360"/>
    </location>
    <ligand>
        <name>substrate</name>
    </ligand>
</feature>
<dbReference type="PIRSF" id="PIRSF036289">
    <property type="entry name" value="Glycosyl_hydrolase_malt_phosph"/>
    <property type="match status" value="1"/>
</dbReference>
<evidence type="ECO:0000256" key="4">
    <source>
        <dbReference type="PIRSR" id="PIRSR036289-50"/>
    </source>
</evidence>
<dbReference type="InterPro" id="IPR005196">
    <property type="entry name" value="Glyco_hydro_65_N"/>
</dbReference>
<feature type="active site" description="Proton donor" evidence="4">
    <location>
        <position position="498"/>
    </location>
</feature>
<dbReference type="RefSeq" id="WP_070966413.1">
    <property type="nucleotide sequence ID" value="NZ_CP017715.1"/>
</dbReference>
<dbReference type="InterPro" id="IPR005195">
    <property type="entry name" value="Glyco_hydro_65_M"/>
</dbReference>
<feature type="domain" description="Glycoside hydrolase family 65 C-terminal" evidence="7">
    <location>
        <begin position="733"/>
        <end position="786"/>
    </location>
</feature>
<proteinExistence type="inferred from homology"/>
<dbReference type="GO" id="GO:0004553">
    <property type="term" value="F:hydrolase activity, hydrolyzing O-glycosyl compounds"/>
    <property type="evidence" value="ECO:0007669"/>
    <property type="project" value="TreeGrafter"/>
</dbReference>
<feature type="domain" description="Glycoside hydrolase family 65 N-terminal" evidence="8">
    <location>
        <begin position="8"/>
        <end position="263"/>
    </location>
</feature>
<evidence type="ECO:0000259" key="8">
    <source>
        <dbReference type="Pfam" id="PF03636"/>
    </source>
</evidence>
<dbReference type="Pfam" id="PF03632">
    <property type="entry name" value="Glyco_hydro_65m"/>
    <property type="match status" value="1"/>
</dbReference>
<feature type="binding site" evidence="5">
    <location>
        <begin position="623"/>
        <end position="624"/>
    </location>
    <ligand>
        <name>substrate</name>
    </ligand>
</feature>
<evidence type="ECO:0000259" key="6">
    <source>
        <dbReference type="Pfam" id="PF03632"/>
    </source>
</evidence>
<evidence type="ECO:0000256" key="1">
    <source>
        <dbReference type="ARBA" id="ARBA00006768"/>
    </source>
</evidence>
<reference evidence="9 10" key="1">
    <citation type="submission" date="2016-10" db="EMBL/GenBank/DDBJ databases">
        <title>Marinobacter salinus sp. nov., a moderately halophilic bacterium isolated from a tidal flat environment.</title>
        <authorList>
            <person name="Park S.-J."/>
        </authorList>
    </citation>
    <scope>NUCLEOTIDE SEQUENCE [LARGE SCALE GENOMIC DNA]</scope>
    <source>
        <strain evidence="9 10">Hb8</strain>
    </source>
</reference>
<sequence>MNGWKLVYEEFTPQQEALREALCTLGNGYFASRGAAPESSAGGIHYPGTYIAGCYNRLQTQIAGETIENESLVNAPNWLALTFRIEDGDWFDVGNVNVLSYHQELDIKKAILTRTIRFCDPDGRHTRVDQRRLVSIEHPHLAALETSIHAEDWSGSIEVRSALDGQVVNAGVERYRDLNKRHLNSGTAESIADDTFWLEVETSQSRIRIVQAATTRLWRGEQCITPAPAVDQAEGYIAHHYQTRLDPQQPLRIEKIVALYTSRDHAISESGLEARKSVSEAAAFDALASRHIMVWKQLWQRFDFDIEHDDPEEEEKTERTLRLHILHLIQTTSPHVMDLDVGVPARGLHGEAYRGHIFWDELFVFPLFNLRMPEITRALLCYRYRRLNEARRAAQAAGYRGALYPWQSGSNGREESQRLHLNPKSGNWIPDNSRLQRHINAAMVYNIWQYYQVTRDMEFLSFYGAEMILEIARFWSSFTSYNDESKRYEILNVMGPDEYHDAYPHDRRPGLNNNAYTNLMMVWVLLRALELRDILPSQRFSELCQTLNLSKEEFAHWDEVSRRMIIPFHKDEHDNDIISQFEGYEKLTEFDWQDYRKKYGDIQRLDRILEADDDTPNRYKVSKQADVLMLFYLFSSEELGELFAHLGYPFEYETIPRNIDYYLKRTSHGSTLSRVVNSWVLARSNRPGAWPLFAEALDSDVADIQGGTTSEGIHTGAMAGTVDLIQRCFTGIETRGDVLWLNPSLPEGLSSLTLTIRYRQHVLGFHITPSRVRISTEPCAEKPIKIGIVTDVNEFQPGEVREFQL</sequence>
<dbReference type="InterPro" id="IPR017045">
    <property type="entry name" value="Malt_Pase/Glycosyl_Hdrlase"/>
</dbReference>
<dbReference type="STRING" id="1874317.BKP64_04170"/>
<gene>
    <name evidence="9" type="ORF">BKP64_04170</name>
</gene>
<evidence type="ECO:0000256" key="3">
    <source>
        <dbReference type="ARBA" id="ARBA00022679"/>
    </source>
</evidence>
<dbReference type="Gene3D" id="2.60.420.10">
    <property type="entry name" value="Maltose phosphorylase, domain 3"/>
    <property type="match status" value="1"/>
</dbReference>
<name>A0A1D9GIR6_9GAMM</name>
<dbReference type="FunFam" id="1.50.10.10:FF:000053">
    <property type="entry name" value="Putative glycosyl hydrolase"/>
    <property type="match status" value="1"/>
</dbReference>
<accession>A0A1D9GIR6</accession>
<keyword evidence="2" id="KW-0328">Glycosyltransferase</keyword>
<dbReference type="OrthoDB" id="9816160at2"/>
<dbReference type="Pfam" id="PF03636">
    <property type="entry name" value="Glyco_hydro_65N"/>
    <property type="match status" value="1"/>
</dbReference>
<dbReference type="SUPFAM" id="SSF48208">
    <property type="entry name" value="Six-hairpin glycosidases"/>
    <property type="match status" value="1"/>
</dbReference>
<dbReference type="AlphaFoldDB" id="A0A1D9GIR6"/>
<evidence type="ECO:0000313" key="9">
    <source>
        <dbReference type="EMBL" id="AOY87441.1"/>
    </source>
</evidence>
<dbReference type="GO" id="GO:0030246">
    <property type="term" value="F:carbohydrate binding"/>
    <property type="evidence" value="ECO:0007669"/>
    <property type="project" value="InterPro"/>
</dbReference>
<dbReference type="KEGG" id="msq:BKP64_04170"/>
<dbReference type="Pfam" id="PF03633">
    <property type="entry name" value="Glyco_hydro_65C"/>
    <property type="match status" value="1"/>
</dbReference>
<organism evidence="9 10">
    <name type="scientific">Marinobacter salinus</name>
    <dbReference type="NCBI Taxonomy" id="1874317"/>
    <lineage>
        <taxon>Bacteria</taxon>
        <taxon>Pseudomonadati</taxon>
        <taxon>Pseudomonadota</taxon>
        <taxon>Gammaproteobacteria</taxon>
        <taxon>Pseudomonadales</taxon>
        <taxon>Marinobacteraceae</taxon>
        <taxon>Marinobacter</taxon>
    </lineage>
</organism>
<evidence type="ECO:0000256" key="5">
    <source>
        <dbReference type="PIRSR" id="PIRSR036289-51"/>
    </source>
</evidence>
<dbReference type="InterPro" id="IPR005194">
    <property type="entry name" value="Glyco_hydro_65_C"/>
</dbReference>
<evidence type="ECO:0000313" key="10">
    <source>
        <dbReference type="Proteomes" id="UP000177445"/>
    </source>
</evidence>
<protein>
    <submittedName>
        <fullName evidence="9">Trehalose 6-phosphate phosphorylase</fullName>
    </submittedName>
</protein>
<dbReference type="GO" id="GO:0005975">
    <property type="term" value="P:carbohydrate metabolic process"/>
    <property type="evidence" value="ECO:0007669"/>
    <property type="project" value="InterPro"/>
</dbReference>